<feature type="domain" description="Ig-like" evidence="9">
    <location>
        <begin position="269"/>
        <end position="355"/>
    </location>
</feature>
<dbReference type="Pfam" id="PF07679">
    <property type="entry name" value="I-set"/>
    <property type="match status" value="2"/>
</dbReference>
<accession>B3RXE3</accession>
<dbReference type="InterPro" id="IPR013783">
    <property type="entry name" value="Ig-like_fold"/>
</dbReference>
<sequence>IQGIAINISCQANGYPIPSIKWFKDGNLINAIHQSSISGGSNLYLTNLTPQDAGNYTCYSENIAGNTSSLVGILIIYTKPVITRSPKSLMITEGSSINLTCQATSNPAPAFVWQKNKQILDSKMFSSSINTSILMLSSVTKEITGNYSCIATNFVGNTTSNDAVVIIHYKTAINNNPTDIAAIEGQNITLYCSGISDPISNVTWFKNNNFVGNNHNYTIVSSVDNLIASSLLIIYGVQLADNGAYQCKFTNPIGSSLSRNATLKIYGSPVIVNTSKSITAMRGTSTEMLCQATGNPQPKFSWLKDGANIAESQFYSHSVDQSVLRLINLTLNDEGNYTCVSSNLAGNTTKTIKITVLAPPTIVETPQSIAVIEGSTIIIQCNGSGNPNPSIIWLKNGIIISNYSISSTISYGYTTSSLVIQNSQKSDGGLYQCRLSNLLG</sequence>
<feature type="domain" description="Ig-like" evidence="9">
    <location>
        <begin position="1"/>
        <end position="71"/>
    </location>
</feature>
<dbReference type="PANTHER" id="PTHR45889">
    <property type="entry name" value="IG-LIKE DOMAIN-CONTAINING PROTEIN"/>
    <property type="match status" value="1"/>
</dbReference>
<dbReference type="STRING" id="10228.B3RXE3"/>
<evidence type="ECO:0000256" key="1">
    <source>
        <dbReference type="ARBA" id="ARBA00004167"/>
    </source>
</evidence>
<dbReference type="InterPro" id="IPR009138">
    <property type="entry name" value="Neural_cell_adh"/>
</dbReference>
<protein>
    <recommendedName>
        <fullName evidence="9">Ig-like domain-containing protein</fullName>
    </recommendedName>
</protein>
<dbReference type="PRINTS" id="PR01838">
    <property type="entry name" value="NCAMFAMILY"/>
</dbReference>
<evidence type="ECO:0000313" key="10">
    <source>
        <dbReference type="EMBL" id="EDV24851.1"/>
    </source>
</evidence>
<comment type="subcellular location">
    <subcellularLocation>
        <location evidence="1">Membrane</location>
        <topology evidence="1">Single-pass membrane protein</topology>
    </subcellularLocation>
</comment>
<dbReference type="SMART" id="SM00408">
    <property type="entry name" value="IGc2"/>
    <property type="match status" value="5"/>
</dbReference>
<feature type="non-terminal residue" evidence="10">
    <location>
        <position position="440"/>
    </location>
</feature>
<dbReference type="InterPro" id="IPR003598">
    <property type="entry name" value="Ig_sub2"/>
</dbReference>
<keyword evidence="4" id="KW-1133">Transmembrane helix</keyword>
<keyword evidence="11" id="KW-1185">Reference proteome</keyword>
<dbReference type="GO" id="GO:0007155">
    <property type="term" value="P:cell adhesion"/>
    <property type="evidence" value="ECO:0007669"/>
    <property type="project" value="InterPro"/>
</dbReference>
<dbReference type="PANTHER" id="PTHR45889:SF8">
    <property type="entry name" value="IG-LIKE DOMAIN-CONTAINING PROTEIN"/>
    <property type="match status" value="1"/>
</dbReference>
<proteinExistence type="predicted"/>
<gene>
    <name evidence="10" type="ORF">TRIADDRAFT_12078</name>
</gene>
<dbReference type="InterPro" id="IPR013098">
    <property type="entry name" value="Ig_I-set"/>
</dbReference>
<dbReference type="OrthoDB" id="6512291at2759"/>
<dbReference type="HOGENOM" id="CLU_599334_0_0_1"/>
<keyword evidence="2" id="KW-0812">Transmembrane</keyword>
<feature type="domain" description="Ig-like" evidence="9">
    <location>
        <begin position="80"/>
        <end position="165"/>
    </location>
</feature>
<evidence type="ECO:0000256" key="2">
    <source>
        <dbReference type="ARBA" id="ARBA00022692"/>
    </source>
</evidence>
<dbReference type="RefSeq" id="XP_002112741.1">
    <property type="nucleotide sequence ID" value="XM_002112705.1"/>
</dbReference>
<dbReference type="Proteomes" id="UP000009022">
    <property type="component" value="Unassembled WGS sequence"/>
</dbReference>
<dbReference type="Pfam" id="PF13927">
    <property type="entry name" value="Ig_3"/>
    <property type="match status" value="3"/>
</dbReference>
<dbReference type="InParanoid" id="B3RXE3"/>
<dbReference type="GeneID" id="6753954"/>
<evidence type="ECO:0000256" key="6">
    <source>
        <dbReference type="ARBA" id="ARBA00023157"/>
    </source>
</evidence>
<dbReference type="PROSITE" id="PS50835">
    <property type="entry name" value="IG_LIKE"/>
    <property type="match status" value="5"/>
</dbReference>
<dbReference type="PhylomeDB" id="B3RXE3"/>
<evidence type="ECO:0000256" key="3">
    <source>
        <dbReference type="ARBA" id="ARBA00022729"/>
    </source>
</evidence>
<dbReference type="FunFam" id="2.60.40.10:FF:000032">
    <property type="entry name" value="palladin isoform X1"/>
    <property type="match status" value="4"/>
</dbReference>
<dbReference type="SMART" id="SM00409">
    <property type="entry name" value="IG"/>
    <property type="match status" value="5"/>
</dbReference>
<keyword evidence="6" id="KW-1015">Disulfide bond</keyword>
<evidence type="ECO:0000256" key="7">
    <source>
        <dbReference type="ARBA" id="ARBA00023180"/>
    </source>
</evidence>
<feature type="domain" description="Ig-like" evidence="9">
    <location>
        <begin position="360"/>
        <end position="440"/>
    </location>
</feature>
<evidence type="ECO:0000256" key="5">
    <source>
        <dbReference type="ARBA" id="ARBA00023136"/>
    </source>
</evidence>
<dbReference type="KEGG" id="tad:TRIADDRAFT_12078"/>
<keyword evidence="3" id="KW-0732">Signal</keyword>
<keyword evidence="8" id="KW-0393">Immunoglobulin domain</keyword>
<dbReference type="eggNOG" id="KOG4475">
    <property type="taxonomic scope" value="Eukaryota"/>
</dbReference>
<dbReference type="InterPro" id="IPR007110">
    <property type="entry name" value="Ig-like_dom"/>
</dbReference>
<keyword evidence="7" id="KW-0325">Glycoprotein</keyword>
<feature type="non-terminal residue" evidence="10">
    <location>
        <position position="1"/>
    </location>
</feature>
<feature type="domain" description="Ig-like" evidence="9">
    <location>
        <begin position="171"/>
        <end position="264"/>
    </location>
</feature>
<dbReference type="InterPro" id="IPR003599">
    <property type="entry name" value="Ig_sub"/>
</dbReference>
<reference evidence="10 11" key="1">
    <citation type="journal article" date="2008" name="Nature">
        <title>The Trichoplax genome and the nature of placozoans.</title>
        <authorList>
            <person name="Srivastava M."/>
            <person name="Begovic E."/>
            <person name="Chapman J."/>
            <person name="Putnam N.H."/>
            <person name="Hellsten U."/>
            <person name="Kawashima T."/>
            <person name="Kuo A."/>
            <person name="Mitros T."/>
            <person name="Salamov A."/>
            <person name="Carpenter M.L."/>
            <person name="Signorovitch A.Y."/>
            <person name="Moreno M.A."/>
            <person name="Kamm K."/>
            <person name="Grimwood J."/>
            <person name="Schmutz J."/>
            <person name="Shapiro H."/>
            <person name="Grigoriev I.V."/>
            <person name="Buss L.W."/>
            <person name="Schierwater B."/>
            <person name="Dellaporta S.L."/>
            <person name="Rokhsar D.S."/>
        </authorList>
    </citation>
    <scope>NUCLEOTIDE SEQUENCE [LARGE SCALE GENOMIC DNA]</scope>
    <source>
        <strain evidence="10 11">Grell-BS-1999</strain>
    </source>
</reference>
<dbReference type="OMA" id="PEWKHEP"/>
<keyword evidence="5" id="KW-0472">Membrane</keyword>
<dbReference type="InterPro" id="IPR036179">
    <property type="entry name" value="Ig-like_dom_sf"/>
</dbReference>
<dbReference type="Gene3D" id="2.60.40.10">
    <property type="entry name" value="Immunoglobulins"/>
    <property type="match status" value="5"/>
</dbReference>
<dbReference type="CTD" id="6753954"/>
<dbReference type="CDD" id="cd00096">
    <property type="entry name" value="Ig"/>
    <property type="match status" value="1"/>
</dbReference>
<evidence type="ECO:0000313" key="11">
    <source>
        <dbReference type="Proteomes" id="UP000009022"/>
    </source>
</evidence>
<name>B3RXE3_TRIAD</name>
<evidence type="ECO:0000256" key="4">
    <source>
        <dbReference type="ARBA" id="ARBA00022989"/>
    </source>
</evidence>
<organism evidence="10 11">
    <name type="scientific">Trichoplax adhaerens</name>
    <name type="common">Trichoplax reptans</name>
    <dbReference type="NCBI Taxonomy" id="10228"/>
    <lineage>
        <taxon>Eukaryota</taxon>
        <taxon>Metazoa</taxon>
        <taxon>Placozoa</taxon>
        <taxon>Uniplacotomia</taxon>
        <taxon>Trichoplacea</taxon>
        <taxon>Trichoplacidae</taxon>
        <taxon>Trichoplax</taxon>
    </lineage>
</organism>
<evidence type="ECO:0000256" key="8">
    <source>
        <dbReference type="ARBA" id="ARBA00023319"/>
    </source>
</evidence>
<dbReference type="FunCoup" id="B3RXE3">
    <property type="interactions" value="860"/>
</dbReference>
<dbReference type="GO" id="GO:0005886">
    <property type="term" value="C:plasma membrane"/>
    <property type="evidence" value="ECO:0007669"/>
    <property type="project" value="UniProtKB-ARBA"/>
</dbReference>
<dbReference type="SUPFAM" id="SSF48726">
    <property type="entry name" value="Immunoglobulin"/>
    <property type="match status" value="5"/>
</dbReference>
<evidence type="ECO:0000259" key="9">
    <source>
        <dbReference type="PROSITE" id="PS50835"/>
    </source>
</evidence>
<dbReference type="AlphaFoldDB" id="B3RXE3"/>
<dbReference type="EMBL" id="DS985245">
    <property type="protein sequence ID" value="EDV24851.1"/>
    <property type="molecule type" value="Genomic_DNA"/>
</dbReference>